<gene>
    <name evidence="1" type="ORF">Pa4123_87580</name>
</gene>
<accession>A0ABQ5R9Y3</accession>
<name>A0ABQ5R9Y3_9ACTN</name>
<sequence length="138" mass="14664">MHTPLIGVRGAARCGATRAVWCSGRVDGIDPHIHVDVKLGSDVVARDILASAFGLAGDVPATVTTGCGVRAPLAMTSASPERVTCLPCREYAHGRHALMAKQFDEFARLPGLAVSYDEAVRVAAWHRDLARRFAGLDS</sequence>
<protein>
    <recommendedName>
        <fullName evidence="3">Transposase IS200-like domain-containing protein</fullName>
    </recommendedName>
</protein>
<reference evidence="1" key="1">
    <citation type="submission" date="2022-12" db="EMBL/GenBank/DDBJ databases">
        <title>New Phytohabitans aurantiacus sp. RD004123 nov., an actinomycete isolated from soil.</title>
        <authorList>
            <person name="Triningsih D.W."/>
            <person name="Harunari E."/>
            <person name="Igarashi Y."/>
        </authorList>
    </citation>
    <scope>NUCLEOTIDE SEQUENCE</scope>
    <source>
        <strain evidence="1">RD004123</strain>
    </source>
</reference>
<evidence type="ECO:0000313" key="1">
    <source>
        <dbReference type="EMBL" id="GLI03480.1"/>
    </source>
</evidence>
<keyword evidence="2" id="KW-1185">Reference proteome</keyword>
<dbReference type="EMBL" id="BSDI01000086">
    <property type="protein sequence ID" value="GLI03480.1"/>
    <property type="molecule type" value="Genomic_DNA"/>
</dbReference>
<comment type="caution">
    <text evidence="1">The sequence shown here is derived from an EMBL/GenBank/DDBJ whole genome shotgun (WGS) entry which is preliminary data.</text>
</comment>
<evidence type="ECO:0008006" key="3">
    <source>
        <dbReference type="Google" id="ProtNLM"/>
    </source>
</evidence>
<evidence type="ECO:0000313" key="2">
    <source>
        <dbReference type="Proteomes" id="UP001144280"/>
    </source>
</evidence>
<organism evidence="1 2">
    <name type="scientific">Phytohabitans aurantiacus</name>
    <dbReference type="NCBI Taxonomy" id="3016789"/>
    <lineage>
        <taxon>Bacteria</taxon>
        <taxon>Bacillati</taxon>
        <taxon>Actinomycetota</taxon>
        <taxon>Actinomycetes</taxon>
        <taxon>Micromonosporales</taxon>
        <taxon>Micromonosporaceae</taxon>
    </lineage>
</organism>
<proteinExistence type="predicted"/>
<dbReference type="Proteomes" id="UP001144280">
    <property type="component" value="Unassembled WGS sequence"/>
</dbReference>